<feature type="transmembrane region" description="Helical" evidence="5">
    <location>
        <begin position="13"/>
        <end position="34"/>
    </location>
</feature>
<dbReference type="Gene3D" id="1.20.1070.10">
    <property type="entry name" value="Rhodopsin 7-helix transmembrane proteins"/>
    <property type="match status" value="1"/>
</dbReference>
<evidence type="ECO:0000259" key="7">
    <source>
        <dbReference type="PROSITE" id="PS50262"/>
    </source>
</evidence>
<feature type="transmembrane region" description="Helical" evidence="5">
    <location>
        <begin position="89"/>
        <end position="111"/>
    </location>
</feature>
<name>A0A813SFA4_9BILA</name>
<dbReference type="SUPFAM" id="SSF47986">
    <property type="entry name" value="DEATH domain"/>
    <property type="match status" value="2"/>
</dbReference>
<dbReference type="GO" id="GO:0007165">
    <property type="term" value="P:signal transduction"/>
    <property type="evidence" value="ECO:0007669"/>
    <property type="project" value="InterPro"/>
</dbReference>
<comment type="subcellular location">
    <subcellularLocation>
        <location evidence="1">Membrane</location>
    </subcellularLocation>
</comment>
<evidence type="ECO:0008006" key="10">
    <source>
        <dbReference type="Google" id="ProtNLM"/>
    </source>
</evidence>
<evidence type="ECO:0000313" key="9">
    <source>
        <dbReference type="Proteomes" id="UP000663845"/>
    </source>
</evidence>
<proteinExistence type="predicted"/>
<evidence type="ECO:0000256" key="3">
    <source>
        <dbReference type="ARBA" id="ARBA00022989"/>
    </source>
</evidence>
<feature type="transmembrane region" description="Helical" evidence="5">
    <location>
        <begin position="131"/>
        <end position="152"/>
    </location>
</feature>
<feature type="domain" description="G-protein coupled receptors family 1 profile" evidence="7">
    <location>
        <begin position="25"/>
        <end position="192"/>
    </location>
</feature>
<evidence type="ECO:0000256" key="1">
    <source>
        <dbReference type="ARBA" id="ARBA00004370"/>
    </source>
</evidence>
<dbReference type="PANTHER" id="PTHR15077">
    <property type="entry name" value="FAS-ASSOCIATING DEATH DOMAIN-CONTAINING PROTEIN FADD"/>
    <property type="match status" value="1"/>
</dbReference>
<feature type="domain" description="Death" evidence="6">
    <location>
        <begin position="360"/>
        <end position="431"/>
    </location>
</feature>
<keyword evidence="3 5" id="KW-1133">Transmembrane helix</keyword>
<dbReference type="PROSITE" id="PS50017">
    <property type="entry name" value="DEATH_DOMAIN"/>
    <property type="match status" value="2"/>
</dbReference>
<dbReference type="PROSITE" id="PS50262">
    <property type="entry name" value="G_PROTEIN_RECEP_F1_2"/>
    <property type="match status" value="1"/>
</dbReference>
<dbReference type="Gene3D" id="1.10.533.10">
    <property type="entry name" value="Death Domain, Fas"/>
    <property type="match status" value="2"/>
</dbReference>
<dbReference type="GO" id="GO:0016020">
    <property type="term" value="C:membrane"/>
    <property type="evidence" value="ECO:0007669"/>
    <property type="project" value="UniProtKB-SubCell"/>
</dbReference>
<gene>
    <name evidence="8" type="ORF">JYZ213_LOCUS4957</name>
</gene>
<keyword evidence="2 5" id="KW-0812">Transmembrane</keyword>
<accession>A0A813SFA4</accession>
<evidence type="ECO:0000259" key="6">
    <source>
        <dbReference type="PROSITE" id="PS50017"/>
    </source>
</evidence>
<dbReference type="AlphaFoldDB" id="A0A813SFA4"/>
<keyword evidence="4 5" id="KW-0472">Membrane</keyword>
<dbReference type="InterPro" id="IPR000488">
    <property type="entry name" value="Death_dom"/>
</dbReference>
<evidence type="ECO:0000313" key="8">
    <source>
        <dbReference type="EMBL" id="CAF0795331.1"/>
    </source>
</evidence>
<dbReference type="InterPro" id="IPR016729">
    <property type="entry name" value="FADD"/>
</dbReference>
<feature type="transmembrane region" description="Helical" evidence="5">
    <location>
        <begin position="46"/>
        <end position="69"/>
    </location>
</feature>
<comment type="caution">
    <text evidence="8">The sequence shown here is derived from an EMBL/GenBank/DDBJ whole genome shotgun (WGS) entry which is preliminary data.</text>
</comment>
<dbReference type="Proteomes" id="UP000663845">
    <property type="component" value="Unassembled WGS sequence"/>
</dbReference>
<evidence type="ECO:0000256" key="2">
    <source>
        <dbReference type="ARBA" id="ARBA00022692"/>
    </source>
</evidence>
<dbReference type="InterPro" id="IPR017452">
    <property type="entry name" value="GPCR_Rhodpsn_7TM"/>
</dbReference>
<dbReference type="EMBL" id="CAJNOG010000028">
    <property type="protein sequence ID" value="CAF0795331.1"/>
    <property type="molecule type" value="Genomic_DNA"/>
</dbReference>
<dbReference type="SUPFAM" id="SSF81321">
    <property type="entry name" value="Family A G protein-coupled receptor-like"/>
    <property type="match status" value="1"/>
</dbReference>
<organism evidence="8 9">
    <name type="scientific">Adineta steineri</name>
    <dbReference type="NCBI Taxonomy" id="433720"/>
    <lineage>
        <taxon>Eukaryota</taxon>
        <taxon>Metazoa</taxon>
        <taxon>Spiralia</taxon>
        <taxon>Gnathifera</taxon>
        <taxon>Rotifera</taxon>
        <taxon>Eurotatoria</taxon>
        <taxon>Bdelloidea</taxon>
        <taxon>Adinetida</taxon>
        <taxon>Adinetidae</taxon>
        <taxon>Adineta</taxon>
    </lineage>
</organism>
<evidence type="ECO:0000256" key="4">
    <source>
        <dbReference type="ARBA" id="ARBA00023136"/>
    </source>
</evidence>
<evidence type="ECO:0000256" key="5">
    <source>
        <dbReference type="SAM" id="Phobius"/>
    </source>
</evidence>
<dbReference type="Pfam" id="PF00531">
    <property type="entry name" value="Death"/>
    <property type="match status" value="2"/>
</dbReference>
<feature type="transmembrane region" description="Helical" evidence="5">
    <location>
        <begin position="172"/>
        <end position="194"/>
    </location>
</feature>
<feature type="domain" description="Death" evidence="6">
    <location>
        <begin position="467"/>
        <end position="534"/>
    </location>
</feature>
<sequence>MSLLYIGQQLTCYLGPFILIIGIVGDGINIIVFSSIRSYRTNPCTFYFLVAAVFNFLYIAICLSSRIAMNGFGYDLTRISISWCKIRWFIVYTFGLCTLTFSCLATIDQYFVTSQSAYLRRLSNIKWAHRITIIVIILWCLHNILLLLFYSIPSGTMACTITNSIFAAYIPPFYLIFVCALPVIIMALFGYLAYRNIQLTRALSEQQADRQLVKMTLIQVGQLLELRFRGNVLPINNNNQHSTIPFAFNTNFPFFFETNISEIDKYCQHLSSCYYGYIQIYSKRKHYQNVLKDIDKKKQQIDTVKQESSHENESCLAEILVSLPKVSKEVRIPIEKTLSTFTGEGILTSSLFRDMSASLVGDEWRWLASCLGMTNIRIEAIEHDYHNDAPYYMLLTWFKRVPRSSDKLLTLTHALVSINRWDLAQELQTIKDEQRHEQRTLSKDQQLKLFRTPFNRICQRDECIRIWKQLARELMLNNEEIQRIEGQYPSKHERCLRSLEHWALNQTLVDIPSLARIIRTLGFKSLAREIENMA</sequence>
<reference evidence="8" key="1">
    <citation type="submission" date="2021-02" db="EMBL/GenBank/DDBJ databases">
        <authorList>
            <person name="Nowell W R."/>
        </authorList>
    </citation>
    <scope>NUCLEOTIDE SEQUENCE</scope>
</reference>
<protein>
    <recommendedName>
        <fullName evidence="10">Death domain-containing protein</fullName>
    </recommendedName>
</protein>
<dbReference type="CDD" id="cd01670">
    <property type="entry name" value="Death"/>
    <property type="match status" value="1"/>
</dbReference>
<dbReference type="InterPro" id="IPR011029">
    <property type="entry name" value="DEATH-like_dom_sf"/>
</dbReference>